<dbReference type="AlphaFoldDB" id="A0AAN8F3C2"/>
<feature type="compositionally biased region" description="Low complexity" evidence="1">
    <location>
        <begin position="100"/>
        <end position="110"/>
    </location>
</feature>
<name>A0AAN8F3C2_9EURO</name>
<keyword evidence="3" id="KW-1185">Reference proteome</keyword>
<feature type="region of interest" description="Disordered" evidence="1">
    <location>
        <begin position="27"/>
        <end position="120"/>
    </location>
</feature>
<reference evidence="2 3" key="1">
    <citation type="submission" date="2022-12" db="EMBL/GenBank/DDBJ databases">
        <title>Genomic features and morphological characterization of a novel Knufia sp. strain isolated from spacecraft assembly facility.</title>
        <authorList>
            <person name="Teixeira M."/>
            <person name="Chander A.M."/>
            <person name="Stajich J.E."/>
            <person name="Venkateswaran K."/>
        </authorList>
    </citation>
    <scope>NUCLEOTIDE SEQUENCE [LARGE SCALE GENOMIC DNA]</scope>
    <source>
        <strain evidence="2 3">FJI-L2-BK-P2</strain>
    </source>
</reference>
<accession>A0AAN8F3C2</accession>
<proteinExistence type="predicted"/>
<gene>
    <name evidence="2" type="ORF">OHC33_003364</name>
</gene>
<dbReference type="Proteomes" id="UP001316803">
    <property type="component" value="Unassembled WGS sequence"/>
</dbReference>
<evidence type="ECO:0000313" key="2">
    <source>
        <dbReference type="EMBL" id="KAK5955723.1"/>
    </source>
</evidence>
<comment type="caution">
    <text evidence="2">The sequence shown here is derived from an EMBL/GenBank/DDBJ whole genome shotgun (WGS) entry which is preliminary data.</text>
</comment>
<evidence type="ECO:0000313" key="3">
    <source>
        <dbReference type="Proteomes" id="UP001316803"/>
    </source>
</evidence>
<evidence type="ECO:0000256" key="1">
    <source>
        <dbReference type="SAM" id="MobiDB-lite"/>
    </source>
</evidence>
<protein>
    <submittedName>
        <fullName evidence="2">Uncharacterized protein</fullName>
    </submittedName>
</protein>
<organism evidence="2 3">
    <name type="scientific">Knufia fluminis</name>
    <dbReference type="NCBI Taxonomy" id="191047"/>
    <lineage>
        <taxon>Eukaryota</taxon>
        <taxon>Fungi</taxon>
        <taxon>Dikarya</taxon>
        <taxon>Ascomycota</taxon>
        <taxon>Pezizomycotina</taxon>
        <taxon>Eurotiomycetes</taxon>
        <taxon>Chaetothyriomycetidae</taxon>
        <taxon>Chaetothyriales</taxon>
        <taxon>Trichomeriaceae</taxon>
        <taxon>Knufia</taxon>
    </lineage>
</organism>
<sequence length="170" mass="18323">MSEPEMSMREAAAILRRMGRSQGIKIKGIAHIADEPAEEDSNTDDQVAEKPQNNDSDEDTLQFKGGQTQESKTGAAAAMNKGSQDKALDTTTTEDGDDSSGGVPVSSTDPVYDDQPLVPGGQVVATSQGNVTIYGEHVIISSNPAAVEEYRRTRGEEYFAKYPELKNRKV</sequence>
<dbReference type="EMBL" id="JAKLMC020000006">
    <property type="protein sequence ID" value="KAK5955723.1"/>
    <property type="molecule type" value="Genomic_DNA"/>
</dbReference>